<reference evidence="1" key="2">
    <citation type="journal article" date="2022" name="New Phytol.">
        <title>Evolutionary transition to the ectomycorrhizal habit in the genomes of a hyperdiverse lineage of mushroom-forming fungi.</title>
        <authorList>
            <person name="Looney B."/>
            <person name="Miyauchi S."/>
            <person name="Morin E."/>
            <person name="Drula E."/>
            <person name="Courty P.E."/>
            <person name="Kohler A."/>
            <person name="Kuo A."/>
            <person name="LaButti K."/>
            <person name="Pangilinan J."/>
            <person name="Lipzen A."/>
            <person name="Riley R."/>
            <person name="Andreopoulos W."/>
            <person name="He G."/>
            <person name="Johnson J."/>
            <person name="Nolan M."/>
            <person name="Tritt A."/>
            <person name="Barry K.W."/>
            <person name="Grigoriev I.V."/>
            <person name="Nagy L.G."/>
            <person name="Hibbett D."/>
            <person name="Henrissat B."/>
            <person name="Matheny P.B."/>
            <person name="Labbe J."/>
            <person name="Martin F.M."/>
        </authorList>
    </citation>
    <scope>NUCLEOTIDE SEQUENCE</scope>
    <source>
        <strain evidence="1">HHB10654</strain>
    </source>
</reference>
<organism evidence="1 2">
    <name type="scientific">Artomyces pyxidatus</name>
    <dbReference type="NCBI Taxonomy" id="48021"/>
    <lineage>
        <taxon>Eukaryota</taxon>
        <taxon>Fungi</taxon>
        <taxon>Dikarya</taxon>
        <taxon>Basidiomycota</taxon>
        <taxon>Agaricomycotina</taxon>
        <taxon>Agaricomycetes</taxon>
        <taxon>Russulales</taxon>
        <taxon>Auriscalpiaceae</taxon>
        <taxon>Artomyces</taxon>
    </lineage>
</organism>
<accession>A0ACB8SE71</accession>
<gene>
    <name evidence="1" type="ORF">BV25DRAFT_1922325</name>
</gene>
<sequence length="486" mass="53330">MAPREKPKDVSDRLNVAQAAQSQGPLVQPNRSRTKAATKAGNNGGAGSAQGRMEGNQRQKAKDKPKSKLQPKPIKMSAKRQPPAPDGDDEDDEDYCEDDNYSDDEDDEDDEDDDAGRKNVEPSAKKATGAAKAKGTIKATMRKNQINEQVSGSRAGKLARGNAKPMDEYEEQDRRPALSGQSKAKAKATPGEGGEGQMPTKDAAAALLEKAFLDEKVPRSWFVKNIKQQDDEAREAELASQPEPSDVVIPPAPTDFRSHVSLQDRHREQVAAAADTTFVGYAFDRLVGEEDKEPEVSYLFGTINNRPIKPTAVHALNSSYVTNGLRMKEHPIPIACSSRRLNFERLREDMDKILVAEWIQPKRGSTAEPVIAFGGQHRKAALKVYVRDDLGQLVAKRAAVARMQASLREGTNVPQDGADRLQRLINEKDAMEKAYVGRTMWVVAVYDLGESACDISRERNSRAASGAVQTRSGRTHFVTRSNNTCP</sequence>
<proteinExistence type="predicted"/>
<reference evidence="1" key="1">
    <citation type="submission" date="2021-03" db="EMBL/GenBank/DDBJ databases">
        <authorList>
            <consortium name="DOE Joint Genome Institute"/>
            <person name="Ahrendt S."/>
            <person name="Looney B.P."/>
            <person name="Miyauchi S."/>
            <person name="Morin E."/>
            <person name="Drula E."/>
            <person name="Courty P.E."/>
            <person name="Chicoki N."/>
            <person name="Fauchery L."/>
            <person name="Kohler A."/>
            <person name="Kuo A."/>
            <person name="Labutti K."/>
            <person name="Pangilinan J."/>
            <person name="Lipzen A."/>
            <person name="Riley R."/>
            <person name="Andreopoulos W."/>
            <person name="He G."/>
            <person name="Johnson J."/>
            <person name="Barry K.W."/>
            <person name="Grigoriev I.V."/>
            <person name="Nagy L."/>
            <person name="Hibbett D."/>
            <person name="Henrissat B."/>
            <person name="Matheny P.B."/>
            <person name="Labbe J."/>
            <person name="Martin F."/>
        </authorList>
    </citation>
    <scope>NUCLEOTIDE SEQUENCE</scope>
    <source>
        <strain evidence="1">HHB10654</strain>
    </source>
</reference>
<comment type="caution">
    <text evidence="1">The sequence shown here is derived from an EMBL/GenBank/DDBJ whole genome shotgun (WGS) entry which is preliminary data.</text>
</comment>
<name>A0ACB8SE71_9AGAM</name>
<keyword evidence="2" id="KW-1185">Reference proteome</keyword>
<dbReference type="Proteomes" id="UP000814140">
    <property type="component" value="Unassembled WGS sequence"/>
</dbReference>
<evidence type="ECO:0000313" key="1">
    <source>
        <dbReference type="EMBL" id="KAI0054849.1"/>
    </source>
</evidence>
<dbReference type="EMBL" id="MU277339">
    <property type="protein sequence ID" value="KAI0054849.1"/>
    <property type="molecule type" value="Genomic_DNA"/>
</dbReference>
<protein>
    <submittedName>
        <fullName evidence="1">Uncharacterized protein</fullName>
    </submittedName>
</protein>
<evidence type="ECO:0000313" key="2">
    <source>
        <dbReference type="Proteomes" id="UP000814140"/>
    </source>
</evidence>